<evidence type="ECO:0000256" key="1">
    <source>
        <dbReference type="ARBA" id="ARBA00023242"/>
    </source>
</evidence>
<dbReference type="PANTHER" id="PTHR47784">
    <property type="entry name" value="STEROL UPTAKE CONTROL PROTEIN 2"/>
    <property type="match status" value="1"/>
</dbReference>
<dbReference type="AlphaFoldDB" id="A0AAN6N6C8"/>
<keyword evidence="1" id="KW-0539">Nucleus</keyword>
<evidence type="ECO:0000256" key="2">
    <source>
        <dbReference type="SAM" id="MobiDB-lite"/>
    </source>
</evidence>
<dbReference type="PROSITE" id="PS00463">
    <property type="entry name" value="ZN2_CY6_FUNGAL_1"/>
    <property type="match status" value="1"/>
</dbReference>
<dbReference type="GO" id="GO:0008270">
    <property type="term" value="F:zinc ion binding"/>
    <property type="evidence" value="ECO:0007669"/>
    <property type="project" value="InterPro"/>
</dbReference>
<protein>
    <recommendedName>
        <fullName evidence="3">Zn(2)-C6 fungal-type domain-containing protein</fullName>
    </recommendedName>
</protein>
<dbReference type="PROSITE" id="PS50048">
    <property type="entry name" value="ZN2_CY6_FUNGAL_2"/>
    <property type="match status" value="1"/>
</dbReference>
<reference evidence="5" key="1">
    <citation type="journal article" date="2023" name="Mol. Phylogenet. Evol.">
        <title>Genome-scale phylogeny and comparative genomics of the fungal order Sordariales.</title>
        <authorList>
            <person name="Hensen N."/>
            <person name="Bonometti L."/>
            <person name="Westerberg I."/>
            <person name="Brannstrom I.O."/>
            <person name="Guillou S."/>
            <person name="Cros-Aarteil S."/>
            <person name="Calhoun S."/>
            <person name="Haridas S."/>
            <person name="Kuo A."/>
            <person name="Mondo S."/>
            <person name="Pangilinan J."/>
            <person name="Riley R."/>
            <person name="LaButti K."/>
            <person name="Andreopoulos B."/>
            <person name="Lipzen A."/>
            <person name="Chen C."/>
            <person name="Yan M."/>
            <person name="Daum C."/>
            <person name="Ng V."/>
            <person name="Clum A."/>
            <person name="Steindorff A."/>
            <person name="Ohm R.A."/>
            <person name="Martin F."/>
            <person name="Silar P."/>
            <person name="Natvig D.O."/>
            <person name="Lalanne C."/>
            <person name="Gautier V."/>
            <person name="Ament-Velasquez S.L."/>
            <person name="Kruys A."/>
            <person name="Hutchinson M.I."/>
            <person name="Powell A.J."/>
            <person name="Barry K."/>
            <person name="Miller A.N."/>
            <person name="Grigoriev I.V."/>
            <person name="Debuchy R."/>
            <person name="Gladieux P."/>
            <person name="Hiltunen Thoren M."/>
            <person name="Johannesson H."/>
        </authorList>
    </citation>
    <scope>NUCLEOTIDE SEQUENCE [LARGE SCALE GENOMIC DNA]</scope>
    <source>
        <strain evidence="5">CBS 340.73</strain>
    </source>
</reference>
<dbReference type="CDD" id="cd00067">
    <property type="entry name" value="GAL4"/>
    <property type="match status" value="1"/>
</dbReference>
<dbReference type="Gene3D" id="4.10.240.10">
    <property type="entry name" value="Zn(2)-C6 fungal-type DNA-binding domain"/>
    <property type="match status" value="1"/>
</dbReference>
<dbReference type="InterPro" id="IPR001138">
    <property type="entry name" value="Zn2Cys6_DnaBD"/>
</dbReference>
<keyword evidence="5" id="KW-1185">Reference proteome</keyword>
<dbReference type="InterPro" id="IPR053157">
    <property type="entry name" value="Sterol_Uptake_Regulator"/>
</dbReference>
<dbReference type="GO" id="GO:0001228">
    <property type="term" value="F:DNA-binding transcription activator activity, RNA polymerase II-specific"/>
    <property type="evidence" value="ECO:0007669"/>
    <property type="project" value="TreeGrafter"/>
</dbReference>
<comment type="caution">
    <text evidence="4">The sequence shown here is derived from an EMBL/GenBank/DDBJ whole genome shotgun (WGS) entry which is preliminary data.</text>
</comment>
<dbReference type="InterPro" id="IPR036864">
    <property type="entry name" value="Zn2-C6_fun-type_DNA-bd_sf"/>
</dbReference>
<accession>A0AAN6N6C8</accession>
<dbReference type="EMBL" id="MU853802">
    <property type="protein sequence ID" value="KAK3940027.1"/>
    <property type="molecule type" value="Genomic_DNA"/>
</dbReference>
<dbReference type="Pfam" id="PF00172">
    <property type="entry name" value="Zn_clus"/>
    <property type="match status" value="1"/>
</dbReference>
<dbReference type="SUPFAM" id="SSF57701">
    <property type="entry name" value="Zn2/Cys6 DNA-binding domain"/>
    <property type="match status" value="1"/>
</dbReference>
<proteinExistence type="predicted"/>
<name>A0AAN6N6C8_9PEZI</name>
<organism evidence="4 5">
    <name type="scientific">Diplogelasinospora grovesii</name>
    <dbReference type="NCBI Taxonomy" id="303347"/>
    <lineage>
        <taxon>Eukaryota</taxon>
        <taxon>Fungi</taxon>
        <taxon>Dikarya</taxon>
        <taxon>Ascomycota</taxon>
        <taxon>Pezizomycotina</taxon>
        <taxon>Sordariomycetes</taxon>
        <taxon>Sordariomycetidae</taxon>
        <taxon>Sordariales</taxon>
        <taxon>Diplogelasinosporaceae</taxon>
        <taxon>Diplogelasinospora</taxon>
    </lineage>
</organism>
<dbReference type="InterPro" id="IPR021858">
    <property type="entry name" value="Fun_TF"/>
</dbReference>
<sequence length="476" mass="51842">MPSRRAHTNSHHGCVGCKARRVKCDLAQPTCLRCAKRREECIYRHLSSAYDPFRHYNAAAGPSSAGAVAVDPSASPQRRPSSKPVAAPPCSCPSSSSQVANEESMVMLSLPRSPPGISGKGLDPVSHRLLHHFTTSMTADLVSSSAPFTTPPHFEVFRPFAQAVTRHVMSHKYIFHTAVAFSALHLALLSSSSSSSSASSRDYLVTALQHKQSAVSSFRSALSSLTPEPSSCDPAAAASGLLMGCAFALPLVNPAVTDKTQNYHDPVDLLAQIASLFQGSVAIFRYAWQHGNPGSGEGITADIAVGIIPTQDDEPALLTRTKGIVIVSPFQEDDWPDAERALQRVTVAIQSLPDHYNNNEQVIMGDRKAVLLDAAAKLRICLRRVAFARGNYHVSGLWLGMVTPGFITLLRRESRDPLAMVLLVHWVIVNKYLPHVWWTRGWAEWTVSAVHRELAGGGQYEYLLDWVLVEAGLCRR</sequence>
<feature type="domain" description="Zn(2)-C6 fungal-type" evidence="3">
    <location>
        <begin position="13"/>
        <end position="43"/>
    </location>
</feature>
<feature type="region of interest" description="Disordered" evidence="2">
    <location>
        <begin position="64"/>
        <end position="97"/>
    </location>
</feature>
<dbReference type="Proteomes" id="UP001303473">
    <property type="component" value="Unassembled WGS sequence"/>
</dbReference>
<dbReference type="SMART" id="SM00066">
    <property type="entry name" value="GAL4"/>
    <property type="match status" value="1"/>
</dbReference>
<dbReference type="Pfam" id="PF11951">
    <property type="entry name" value="Fungal_trans_2"/>
    <property type="match status" value="1"/>
</dbReference>
<evidence type="ECO:0000259" key="3">
    <source>
        <dbReference type="PROSITE" id="PS50048"/>
    </source>
</evidence>
<gene>
    <name evidence="4" type="ORF">QBC46DRAFT_364438</name>
</gene>
<evidence type="ECO:0000313" key="5">
    <source>
        <dbReference type="Proteomes" id="UP001303473"/>
    </source>
</evidence>
<evidence type="ECO:0000313" key="4">
    <source>
        <dbReference type="EMBL" id="KAK3940027.1"/>
    </source>
</evidence>
<dbReference type="PANTHER" id="PTHR47784:SF5">
    <property type="entry name" value="STEROL UPTAKE CONTROL PROTEIN 2"/>
    <property type="match status" value="1"/>
</dbReference>